<sequence>MQDNVLGQISPGFYADFVVLRKDVSEDHAALVMPDLVEGVWVAGKKTYQYDPTSIVLESSEHDLSKSLLPGKNGPSRPKRIARGTFEAGLASICEGKSSNEIRFEPRIAQAS</sequence>
<organism evidence="1 2">
    <name type="scientific">Phytophthora nicotianae CJ01A1</name>
    <dbReference type="NCBI Taxonomy" id="1317063"/>
    <lineage>
        <taxon>Eukaryota</taxon>
        <taxon>Sar</taxon>
        <taxon>Stramenopiles</taxon>
        <taxon>Oomycota</taxon>
        <taxon>Peronosporomycetes</taxon>
        <taxon>Peronosporales</taxon>
        <taxon>Peronosporaceae</taxon>
        <taxon>Phytophthora</taxon>
    </lineage>
</organism>
<dbReference type="EMBL" id="ANIX01003974">
    <property type="protein sequence ID" value="ETP02942.1"/>
    <property type="molecule type" value="Genomic_DNA"/>
</dbReference>
<proteinExistence type="predicted"/>
<evidence type="ECO:0000313" key="2">
    <source>
        <dbReference type="Proteomes" id="UP000018958"/>
    </source>
</evidence>
<dbReference type="AlphaFoldDB" id="W2VXC9"/>
<name>W2VXC9_PHYNI</name>
<comment type="caution">
    <text evidence="1">The sequence shown here is derived from an EMBL/GenBank/DDBJ whole genome shotgun (WGS) entry which is preliminary data.</text>
</comment>
<protein>
    <recommendedName>
        <fullName evidence="3">Amidohydrolase 3 domain-containing protein</fullName>
    </recommendedName>
</protein>
<accession>W2VXC9</accession>
<evidence type="ECO:0000313" key="1">
    <source>
        <dbReference type="EMBL" id="ETP02942.1"/>
    </source>
</evidence>
<gene>
    <name evidence="1" type="ORF">F441_20047</name>
</gene>
<dbReference type="Proteomes" id="UP000018958">
    <property type="component" value="Unassembled WGS sequence"/>
</dbReference>
<evidence type="ECO:0008006" key="3">
    <source>
        <dbReference type="Google" id="ProtNLM"/>
    </source>
</evidence>
<reference evidence="1 2" key="1">
    <citation type="submission" date="2013-11" db="EMBL/GenBank/DDBJ databases">
        <title>The Genome Sequence of Phytophthora parasitica CJ01A1.</title>
        <authorList>
            <consortium name="The Broad Institute Genomics Platform"/>
            <person name="Russ C."/>
            <person name="Tyler B."/>
            <person name="Panabieres F."/>
            <person name="Shan W."/>
            <person name="Tripathy S."/>
            <person name="Grunwald N."/>
            <person name="Machado M."/>
            <person name="Johnson C.S."/>
            <person name="Walker B."/>
            <person name="Young S.K."/>
            <person name="Zeng Q."/>
            <person name="Gargeya S."/>
            <person name="Fitzgerald M."/>
            <person name="Haas B."/>
            <person name="Abouelleil A."/>
            <person name="Allen A.W."/>
            <person name="Alvarado L."/>
            <person name="Arachchi H.M."/>
            <person name="Berlin A.M."/>
            <person name="Chapman S.B."/>
            <person name="Gainer-Dewar J."/>
            <person name="Goldberg J."/>
            <person name="Griggs A."/>
            <person name="Gujja S."/>
            <person name="Hansen M."/>
            <person name="Howarth C."/>
            <person name="Imamovic A."/>
            <person name="Ireland A."/>
            <person name="Larimer J."/>
            <person name="McCowan C."/>
            <person name="Murphy C."/>
            <person name="Pearson M."/>
            <person name="Poon T.W."/>
            <person name="Priest M."/>
            <person name="Roberts A."/>
            <person name="Saif S."/>
            <person name="Shea T."/>
            <person name="Sisk P."/>
            <person name="Sykes S."/>
            <person name="Wortman J."/>
            <person name="Nusbaum C."/>
            <person name="Birren B."/>
        </authorList>
    </citation>
    <scope>NUCLEOTIDE SEQUENCE [LARGE SCALE GENOMIC DNA]</scope>
    <source>
        <strain evidence="1 2">CJ01A1</strain>
    </source>
</reference>